<dbReference type="SUPFAM" id="SSF51430">
    <property type="entry name" value="NAD(P)-linked oxidoreductase"/>
    <property type="match status" value="1"/>
</dbReference>
<dbReference type="InterPro" id="IPR023210">
    <property type="entry name" value="NADP_OxRdtase_dom"/>
</dbReference>
<evidence type="ECO:0000259" key="1">
    <source>
        <dbReference type="Pfam" id="PF00248"/>
    </source>
</evidence>
<organism evidence="2 3">
    <name type="scientific">Streptomyces pathocidini</name>
    <dbReference type="NCBI Taxonomy" id="1650571"/>
    <lineage>
        <taxon>Bacteria</taxon>
        <taxon>Bacillati</taxon>
        <taxon>Actinomycetota</taxon>
        <taxon>Actinomycetes</taxon>
        <taxon>Kitasatosporales</taxon>
        <taxon>Streptomycetaceae</taxon>
        <taxon>Streptomyces</taxon>
    </lineage>
</organism>
<dbReference type="PANTHER" id="PTHR42686:SF1">
    <property type="entry name" value="GH17980P-RELATED"/>
    <property type="match status" value="1"/>
</dbReference>
<reference evidence="2 3" key="1">
    <citation type="submission" date="2024-10" db="EMBL/GenBank/DDBJ databases">
        <title>The Natural Products Discovery Center: Release of the First 8490 Sequenced Strains for Exploring Actinobacteria Biosynthetic Diversity.</title>
        <authorList>
            <person name="Kalkreuter E."/>
            <person name="Kautsar S.A."/>
            <person name="Yang D."/>
            <person name="Bader C.D."/>
            <person name="Teijaro C.N."/>
            <person name="Fluegel L."/>
            <person name="Davis C.M."/>
            <person name="Simpson J.R."/>
            <person name="Lauterbach L."/>
            <person name="Steele A.D."/>
            <person name="Gui C."/>
            <person name="Meng S."/>
            <person name="Li G."/>
            <person name="Viehrig K."/>
            <person name="Ye F."/>
            <person name="Su P."/>
            <person name="Kiefer A.F."/>
            <person name="Nichols A."/>
            <person name="Cepeda A.J."/>
            <person name="Yan W."/>
            <person name="Fan B."/>
            <person name="Jiang Y."/>
            <person name="Adhikari A."/>
            <person name="Zheng C.-J."/>
            <person name="Schuster L."/>
            <person name="Cowan T.M."/>
            <person name="Smanski M.J."/>
            <person name="Chevrette M.G."/>
            <person name="De Carvalho L.P.S."/>
            <person name="Shen B."/>
        </authorList>
    </citation>
    <scope>NUCLEOTIDE SEQUENCE [LARGE SCALE GENOMIC DNA]</scope>
    <source>
        <strain evidence="2 3">NPDC020327</strain>
    </source>
</reference>
<sequence>MGTATLGKSGVPVTELSFGAAGIGGLFTPVAEETASAAVEAAWNVGVRYFDTAPHYGLGLSERRLGAALRDRPRAEFTLSTKVGRLLVPGEEGGRSADGLSDGFAVPETHHRVWDFSADGVRRSLEESLERLGLDRVDIAYIHDPDHHGEQAFGEAYPALERLRAEGVVGAIGAGMNQSEMLDRFVRDTDVDAVLLAGRYTLLDQGGLAELLPAAAERGKSVVIGGVFNSGLLADPRPGAPFDYTAAPEELLQRALRLKAVAERHGVPLRAAALRFPYGHPAVASVLVGTRSAAEAQDAAKMFRHPVPAALWEELRAEGLLPEHVPVPAGD</sequence>
<dbReference type="EMBL" id="JBIRWE010000004">
    <property type="protein sequence ID" value="MFI1964966.1"/>
    <property type="molecule type" value="Genomic_DNA"/>
</dbReference>
<dbReference type="RefSeq" id="WP_398718328.1">
    <property type="nucleotide sequence ID" value="NZ_JBIRWE010000004.1"/>
</dbReference>
<dbReference type="Pfam" id="PF00248">
    <property type="entry name" value="Aldo_ket_red"/>
    <property type="match status" value="1"/>
</dbReference>
<comment type="caution">
    <text evidence="2">The sequence shown here is derived from an EMBL/GenBank/DDBJ whole genome shotgun (WGS) entry which is preliminary data.</text>
</comment>
<feature type="domain" description="NADP-dependent oxidoreductase" evidence="1">
    <location>
        <begin position="15"/>
        <end position="315"/>
    </location>
</feature>
<proteinExistence type="predicted"/>
<protein>
    <submittedName>
        <fullName evidence="2">Aldo/keto reductase</fullName>
    </submittedName>
</protein>
<evidence type="ECO:0000313" key="3">
    <source>
        <dbReference type="Proteomes" id="UP001611548"/>
    </source>
</evidence>
<dbReference type="InterPro" id="IPR020471">
    <property type="entry name" value="AKR"/>
</dbReference>
<dbReference type="Gene3D" id="3.20.20.100">
    <property type="entry name" value="NADP-dependent oxidoreductase domain"/>
    <property type="match status" value="1"/>
</dbReference>
<dbReference type="InterPro" id="IPR036812">
    <property type="entry name" value="NAD(P)_OxRdtase_dom_sf"/>
</dbReference>
<accession>A0ABW7USY4</accession>
<name>A0ABW7USY4_9ACTN</name>
<evidence type="ECO:0000313" key="2">
    <source>
        <dbReference type="EMBL" id="MFI1964966.1"/>
    </source>
</evidence>
<gene>
    <name evidence="2" type="ORF">ACH429_12765</name>
</gene>
<dbReference type="PANTHER" id="PTHR42686">
    <property type="entry name" value="GH17980P-RELATED"/>
    <property type="match status" value="1"/>
</dbReference>
<dbReference type="Proteomes" id="UP001611548">
    <property type="component" value="Unassembled WGS sequence"/>
</dbReference>
<keyword evidence="3" id="KW-1185">Reference proteome</keyword>
<dbReference type="CDD" id="cd19152">
    <property type="entry name" value="AKR_AKR15A"/>
    <property type="match status" value="1"/>
</dbReference>